<organism evidence="1 2">
    <name type="scientific">Corynebacterium uropygiale</name>
    <dbReference type="NCBI Taxonomy" id="1775911"/>
    <lineage>
        <taxon>Bacteria</taxon>
        <taxon>Bacillati</taxon>
        <taxon>Actinomycetota</taxon>
        <taxon>Actinomycetes</taxon>
        <taxon>Mycobacteriales</taxon>
        <taxon>Corynebacteriaceae</taxon>
        <taxon>Corynebacterium</taxon>
    </lineage>
</organism>
<dbReference type="RefSeq" id="WP_236119381.1">
    <property type="nucleotide sequence ID" value="NZ_JAKGSI010000004.1"/>
</dbReference>
<dbReference type="InterPro" id="IPR021678">
    <property type="entry name" value="DUF3263"/>
</dbReference>
<protein>
    <submittedName>
        <fullName evidence="1">DUF3263 domain-containing protein</fullName>
    </submittedName>
</protein>
<dbReference type="Pfam" id="PF11662">
    <property type="entry name" value="DUF3263"/>
    <property type="match status" value="1"/>
</dbReference>
<dbReference type="EMBL" id="JAKGSI010000004">
    <property type="protein sequence ID" value="MCF4007241.1"/>
    <property type="molecule type" value="Genomic_DNA"/>
</dbReference>
<sequence length="72" mass="8608">MRELREDERRILEFELQAPRQRGAKEEAIRRSLGMSPVRYHQRLNQLVDDPAALAAYPLVVGRLRRIRDRLR</sequence>
<accession>A0A9X1QQG3</accession>
<evidence type="ECO:0000313" key="1">
    <source>
        <dbReference type="EMBL" id="MCF4007241.1"/>
    </source>
</evidence>
<evidence type="ECO:0000313" key="2">
    <source>
        <dbReference type="Proteomes" id="UP001139336"/>
    </source>
</evidence>
<dbReference type="AlphaFoldDB" id="A0A9X1QQG3"/>
<keyword evidence="2" id="KW-1185">Reference proteome</keyword>
<proteinExistence type="predicted"/>
<dbReference type="Proteomes" id="UP001139336">
    <property type="component" value="Unassembled WGS sequence"/>
</dbReference>
<name>A0A9X1QQG3_9CORY</name>
<gene>
    <name evidence="1" type="ORF">L1O03_08645</name>
</gene>
<comment type="caution">
    <text evidence="1">The sequence shown here is derived from an EMBL/GenBank/DDBJ whole genome shotgun (WGS) entry which is preliminary data.</text>
</comment>
<reference evidence="1" key="1">
    <citation type="submission" date="2022-01" db="EMBL/GenBank/DDBJ databases">
        <title>Corynebacterium sp. nov isolated from isolated from the feces of the greater white-fronted geese (Anser albifrons) at Poyang Lake, PR China.</title>
        <authorList>
            <person name="Liu Q."/>
        </authorList>
    </citation>
    <scope>NUCLEOTIDE SEQUENCE</scope>
    <source>
        <strain evidence="1">JCM 32435</strain>
    </source>
</reference>